<feature type="domain" description="HTH tetR-type" evidence="6">
    <location>
        <begin position="76"/>
        <end position="135"/>
    </location>
</feature>
<dbReference type="Proteomes" id="UP001500192">
    <property type="component" value="Unassembled WGS sequence"/>
</dbReference>
<evidence type="ECO:0000256" key="5">
    <source>
        <dbReference type="SAM" id="SignalP"/>
    </source>
</evidence>
<keyword evidence="1" id="KW-0805">Transcription regulation</keyword>
<dbReference type="InterPro" id="IPR050109">
    <property type="entry name" value="HTH-type_TetR-like_transc_reg"/>
</dbReference>
<name>A0ABP9PYN4_9PSEU</name>
<evidence type="ECO:0000313" key="7">
    <source>
        <dbReference type="EMBL" id="GAA5153828.1"/>
    </source>
</evidence>
<evidence type="ECO:0000313" key="8">
    <source>
        <dbReference type="Proteomes" id="UP001500192"/>
    </source>
</evidence>
<evidence type="ECO:0000259" key="6">
    <source>
        <dbReference type="PROSITE" id="PS50977"/>
    </source>
</evidence>
<dbReference type="InterPro" id="IPR049445">
    <property type="entry name" value="TetR_SbtR-like_C"/>
</dbReference>
<keyword evidence="8" id="KW-1185">Reference proteome</keyword>
<proteinExistence type="predicted"/>
<dbReference type="PANTHER" id="PTHR30055:SF234">
    <property type="entry name" value="HTH-TYPE TRANSCRIPTIONAL REGULATOR BETI"/>
    <property type="match status" value="1"/>
</dbReference>
<dbReference type="SUPFAM" id="SSF48498">
    <property type="entry name" value="Tetracyclin repressor-like, C-terminal domain"/>
    <property type="match status" value="1"/>
</dbReference>
<comment type="caution">
    <text evidence="7">The sequence shown here is derived from an EMBL/GenBank/DDBJ whole genome shotgun (WGS) entry which is preliminary data.</text>
</comment>
<feature type="DNA-binding region" description="H-T-H motif" evidence="4">
    <location>
        <begin position="98"/>
        <end position="117"/>
    </location>
</feature>
<dbReference type="InterPro" id="IPR001647">
    <property type="entry name" value="HTH_TetR"/>
</dbReference>
<dbReference type="Pfam" id="PF21597">
    <property type="entry name" value="TetR_C_43"/>
    <property type="match status" value="1"/>
</dbReference>
<evidence type="ECO:0000256" key="1">
    <source>
        <dbReference type="ARBA" id="ARBA00023015"/>
    </source>
</evidence>
<feature type="chain" id="PRO_5047441327" evidence="5">
    <location>
        <begin position="22"/>
        <end position="251"/>
    </location>
</feature>
<protein>
    <submittedName>
        <fullName evidence="7">TetR/AcrR family transcriptional regulator</fullName>
    </submittedName>
</protein>
<dbReference type="Gene3D" id="1.10.357.10">
    <property type="entry name" value="Tetracycline Repressor, domain 2"/>
    <property type="match status" value="1"/>
</dbReference>
<evidence type="ECO:0000256" key="2">
    <source>
        <dbReference type="ARBA" id="ARBA00023125"/>
    </source>
</evidence>
<dbReference type="Pfam" id="PF00440">
    <property type="entry name" value="TetR_N"/>
    <property type="match status" value="1"/>
</dbReference>
<reference evidence="8" key="1">
    <citation type="journal article" date="2019" name="Int. J. Syst. Evol. Microbiol.">
        <title>The Global Catalogue of Microorganisms (GCM) 10K type strain sequencing project: providing services to taxonomists for standard genome sequencing and annotation.</title>
        <authorList>
            <consortium name="The Broad Institute Genomics Platform"/>
            <consortium name="The Broad Institute Genome Sequencing Center for Infectious Disease"/>
            <person name="Wu L."/>
            <person name="Ma J."/>
        </authorList>
    </citation>
    <scope>NUCLEOTIDE SEQUENCE [LARGE SCALE GENOMIC DNA]</scope>
    <source>
        <strain evidence="8">JCM 18054</strain>
    </source>
</reference>
<dbReference type="SUPFAM" id="SSF46689">
    <property type="entry name" value="Homeodomain-like"/>
    <property type="match status" value="1"/>
</dbReference>
<sequence length="251" mass="27452">MSASSARLAMARVIAAMVAVAPTLEARSQESPSHRVDIVYSLRNRDQRTVTNTPVWLAKVRAVTDRLPHGPRSDARDNRGLIVDAARATFLAVGLDVPIREVARRAQVAPATVYRHFPTKEVLAAKVFTEQTRVWRSIVDAGLADPDPWRGFCRTIERLCARQALDREFTTAFKSTYPRAVDFAAMRARSLTSAAGLIRRAKDTGRLRPDVVVDDVVLVLTAVNGLHASTVAGRVAAARRFAALVIPGFST</sequence>
<dbReference type="PRINTS" id="PR00455">
    <property type="entry name" value="HTHTETR"/>
</dbReference>
<accession>A0ABP9PYN4</accession>
<dbReference type="InterPro" id="IPR036271">
    <property type="entry name" value="Tet_transcr_reg_TetR-rel_C_sf"/>
</dbReference>
<organism evidence="7 8">
    <name type="scientific">Amycolatopsis dongchuanensis</name>
    <dbReference type="NCBI Taxonomy" id="1070866"/>
    <lineage>
        <taxon>Bacteria</taxon>
        <taxon>Bacillati</taxon>
        <taxon>Actinomycetota</taxon>
        <taxon>Actinomycetes</taxon>
        <taxon>Pseudonocardiales</taxon>
        <taxon>Pseudonocardiaceae</taxon>
        <taxon>Amycolatopsis</taxon>
    </lineage>
</organism>
<evidence type="ECO:0000256" key="4">
    <source>
        <dbReference type="PROSITE-ProRule" id="PRU00335"/>
    </source>
</evidence>
<gene>
    <name evidence="7" type="ORF">GCM10023214_07430</name>
</gene>
<dbReference type="PROSITE" id="PS50977">
    <property type="entry name" value="HTH_TETR_2"/>
    <property type="match status" value="1"/>
</dbReference>
<dbReference type="EMBL" id="BAABIB010000018">
    <property type="protein sequence ID" value="GAA5153828.1"/>
    <property type="molecule type" value="Genomic_DNA"/>
</dbReference>
<evidence type="ECO:0000256" key="3">
    <source>
        <dbReference type="ARBA" id="ARBA00023163"/>
    </source>
</evidence>
<keyword evidence="2 4" id="KW-0238">DNA-binding</keyword>
<feature type="signal peptide" evidence="5">
    <location>
        <begin position="1"/>
        <end position="21"/>
    </location>
</feature>
<dbReference type="InterPro" id="IPR009057">
    <property type="entry name" value="Homeodomain-like_sf"/>
</dbReference>
<keyword evidence="5" id="KW-0732">Signal</keyword>
<keyword evidence="3" id="KW-0804">Transcription</keyword>
<dbReference type="PANTHER" id="PTHR30055">
    <property type="entry name" value="HTH-TYPE TRANSCRIPTIONAL REGULATOR RUTR"/>
    <property type="match status" value="1"/>
</dbReference>